<gene>
    <name evidence="1" type="ORF">LCGC14_0721550</name>
</gene>
<accession>A0A0F9QXA7</accession>
<evidence type="ECO:0000313" key="1">
    <source>
        <dbReference type="EMBL" id="KKN41622.1"/>
    </source>
</evidence>
<dbReference type="EMBL" id="LAZR01001637">
    <property type="protein sequence ID" value="KKN41622.1"/>
    <property type="molecule type" value="Genomic_DNA"/>
</dbReference>
<dbReference type="AlphaFoldDB" id="A0A0F9QXA7"/>
<organism evidence="1">
    <name type="scientific">marine sediment metagenome</name>
    <dbReference type="NCBI Taxonomy" id="412755"/>
    <lineage>
        <taxon>unclassified sequences</taxon>
        <taxon>metagenomes</taxon>
        <taxon>ecological metagenomes</taxon>
    </lineage>
</organism>
<reference evidence="1" key="1">
    <citation type="journal article" date="2015" name="Nature">
        <title>Complex archaea that bridge the gap between prokaryotes and eukaryotes.</title>
        <authorList>
            <person name="Spang A."/>
            <person name="Saw J.H."/>
            <person name="Jorgensen S.L."/>
            <person name="Zaremba-Niedzwiedzka K."/>
            <person name="Martijn J."/>
            <person name="Lind A.E."/>
            <person name="van Eijk R."/>
            <person name="Schleper C."/>
            <person name="Guy L."/>
            <person name="Ettema T.J."/>
        </authorList>
    </citation>
    <scope>NUCLEOTIDE SEQUENCE</scope>
</reference>
<name>A0A0F9QXA7_9ZZZZ</name>
<sequence length="110" mass="11605">MTVQNMISRTLGRKPGYHHTEQLLDGVTGDPVIIPPLNGQPVTCSMIITGVSGKFQTTTSTDALVAAGTAVWEDWPEGTVTVNTDDRLLSPVTAVRGVSVSGVVDINIVM</sequence>
<comment type="caution">
    <text evidence="1">The sequence shown here is derived from an EMBL/GenBank/DDBJ whole genome shotgun (WGS) entry which is preliminary data.</text>
</comment>
<protein>
    <submittedName>
        <fullName evidence="1">Uncharacterized protein</fullName>
    </submittedName>
</protein>
<proteinExistence type="predicted"/>